<dbReference type="Proteomes" id="UP000012371">
    <property type="component" value="Unassembled WGS sequence"/>
</dbReference>
<dbReference type="GO" id="GO:0003700">
    <property type="term" value="F:DNA-binding transcription factor activity"/>
    <property type="evidence" value="ECO:0007669"/>
    <property type="project" value="InterPro"/>
</dbReference>
<accession>N1VRY4</accession>
<proteinExistence type="predicted"/>
<evidence type="ECO:0000313" key="5">
    <source>
        <dbReference type="Proteomes" id="UP000012371"/>
    </source>
</evidence>
<dbReference type="EMBL" id="AOGW02000006">
    <property type="protein sequence ID" value="EMY62494.1"/>
    <property type="molecule type" value="Genomic_DNA"/>
</dbReference>
<reference evidence="4" key="1">
    <citation type="submission" date="2013-03" db="EMBL/GenBank/DDBJ databases">
        <authorList>
            <person name="Harkins D.M."/>
            <person name="Durkin A.S."/>
            <person name="Brinkac L.M."/>
            <person name="Haft D.H."/>
            <person name="Selengut J.D."/>
            <person name="Sanka R."/>
            <person name="DePew J."/>
            <person name="Purushe J."/>
            <person name="Hartskeerl R.A."/>
            <person name="Ahmed A."/>
            <person name="van der Linden H."/>
            <person name="Goris M.G.A."/>
            <person name="Vinetz J.M."/>
            <person name="Sutton G.G."/>
            <person name="Nierman W.C."/>
            <person name="Fouts D.E."/>
        </authorList>
    </citation>
    <scope>NUCLEOTIDE SEQUENCE [LARGE SCALE GENOMIC DNA]</scope>
    <source>
        <strain evidence="4">LT 11-33</strain>
    </source>
</reference>
<organism evidence="4 5">
    <name type="scientific">Leptospira terpstrae serovar Hualin str. LT 11-33 = ATCC 700639</name>
    <dbReference type="NCBI Taxonomy" id="1257025"/>
    <lineage>
        <taxon>Bacteria</taxon>
        <taxon>Pseudomonadati</taxon>
        <taxon>Spirochaetota</taxon>
        <taxon>Spirochaetia</taxon>
        <taxon>Leptospirales</taxon>
        <taxon>Leptospiraceae</taxon>
        <taxon>Leptospira</taxon>
    </lineage>
</organism>
<dbReference type="RefSeq" id="WP_002972206.1">
    <property type="nucleotide sequence ID" value="NZ_AOGW02000006.1"/>
</dbReference>
<keyword evidence="1" id="KW-0805">Transcription regulation</keyword>
<sequence>MTSKKEASILGPIILKELLYRASYGENGESLRAMAYQNRRFFMIARVLDKIHEDFSDDLNINTLAIYAGMSVSAFHASFKAVTNSSPLQYIKNVRLHKARALMTHDGLNAISASLRVGYESASQFSREYKRFFGITPGRDVGFVAE</sequence>
<evidence type="ECO:0000256" key="1">
    <source>
        <dbReference type="ARBA" id="ARBA00023015"/>
    </source>
</evidence>
<keyword evidence="2" id="KW-0804">Transcription</keyword>
<dbReference type="OrthoDB" id="34150at2"/>
<dbReference type="InterPro" id="IPR009057">
    <property type="entry name" value="Homeodomain-like_sf"/>
</dbReference>
<name>N1VRY4_9LEPT</name>
<dbReference type="PANTHER" id="PTHR43436:SF2">
    <property type="entry name" value="ARAC_XYLS FAMILY TRANSCRIPTIONAL REGULATOR"/>
    <property type="match status" value="1"/>
</dbReference>
<dbReference type="PROSITE" id="PS01124">
    <property type="entry name" value="HTH_ARAC_FAMILY_2"/>
    <property type="match status" value="1"/>
</dbReference>
<dbReference type="STRING" id="1257025.LEP1GSC203_3248"/>
<dbReference type="InterPro" id="IPR018060">
    <property type="entry name" value="HTH_AraC"/>
</dbReference>
<evidence type="ECO:0000259" key="3">
    <source>
        <dbReference type="PROSITE" id="PS01124"/>
    </source>
</evidence>
<dbReference type="Pfam" id="PF12833">
    <property type="entry name" value="HTH_18"/>
    <property type="match status" value="1"/>
</dbReference>
<dbReference type="Gene3D" id="1.10.10.60">
    <property type="entry name" value="Homeodomain-like"/>
    <property type="match status" value="2"/>
</dbReference>
<evidence type="ECO:0000256" key="2">
    <source>
        <dbReference type="ARBA" id="ARBA00023163"/>
    </source>
</evidence>
<dbReference type="AlphaFoldDB" id="N1VRY4"/>
<feature type="domain" description="HTH araC/xylS-type" evidence="3">
    <location>
        <begin position="45"/>
        <end position="143"/>
    </location>
</feature>
<dbReference type="GO" id="GO:0043565">
    <property type="term" value="F:sequence-specific DNA binding"/>
    <property type="evidence" value="ECO:0007669"/>
    <property type="project" value="InterPro"/>
</dbReference>
<gene>
    <name evidence="4" type="ORF">LEP1GSC203_3248</name>
</gene>
<dbReference type="PANTHER" id="PTHR43436">
    <property type="entry name" value="ARAC-FAMILY TRANSCRIPTIONAL REGULATOR"/>
    <property type="match status" value="1"/>
</dbReference>
<dbReference type="SUPFAM" id="SSF46689">
    <property type="entry name" value="Homeodomain-like"/>
    <property type="match status" value="2"/>
</dbReference>
<keyword evidence="4" id="KW-0238">DNA-binding</keyword>
<protein>
    <submittedName>
        <fullName evidence="4">DNA-binding helix-turn-helix protein</fullName>
    </submittedName>
</protein>
<evidence type="ECO:0000313" key="4">
    <source>
        <dbReference type="EMBL" id="EMY62494.1"/>
    </source>
</evidence>
<comment type="caution">
    <text evidence="4">The sequence shown here is derived from an EMBL/GenBank/DDBJ whole genome shotgun (WGS) entry which is preliminary data.</text>
</comment>
<dbReference type="SMART" id="SM00342">
    <property type="entry name" value="HTH_ARAC"/>
    <property type="match status" value="1"/>
</dbReference>
<keyword evidence="5" id="KW-1185">Reference proteome</keyword>